<evidence type="ECO:0000256" key="10">
    <source>
        <dbReference type="ARBA" id="ARBA00023004"/>
    </source>
</evidence>
<feature type="transmembrane region" description="Helical" evidence="13">
    <location>
        <begin position="143"/>
        <end position="165"/>
    </location>
</feature>
<evidence type="ECO:0000259" key="14">
    <source>
        <dbReference type="Pfam" id="PF01292"/>
    </source>
</evidence>
<evidence type="ECO:0000256" key="1">
    <source>
        <dbReference type="ARBA" id="ARBA00001970"/>
    </source>
</evidence>
<dbReference type="EMBL" id="HG322950">
    <property type="protein sequence ID" value="CDF84055.1"/>
    <property type="molecule type" value="Genomic_DNA"/>
</dbReference>
<evidence type="ECO:0000256" key="5">
    <source>
        <dbReference type="ARBA" id="ARBA00022617"/>
    </source>
</evidence>
<evidence type="ECO:0000256" key="2">
    <source>
        <dbReference type="ARBA" id="ARBA00004651"/>
    </source>
</evidence>
<keyword evidence="10" id="KW-0408">Iron</keyword>
<keyword evidence="16" id="KW-1185">Reference proteome</keyword>
<keyword evidence="5" id="KW-0349">Heme</keyword>
<organism evidence="15 16">
    <name type="scientific">Pseudomonas knackmussii (strain DSM 6978 / CCUG 54928 / LMG 23759 / B13)</name>
    <dbReference type="NCBI Taxonomy" id="1301098"/>
    <lineage>
        <taxon>Bacteria</taxon>
        <taxon>Pseudomonadati</taxon>
        <taxon>Pseudomonadota</taxon>
        <taxon>Gammaproteobacteria</taxon>
        <taxon>Pseudomonadales</taxon>
        <taxon>Pseudomonadaceae</taxon>
        <taxon>Pseudomonas</taxon>
    </lineage>
</organism>
<evidence type="ECO:0000256" key="6">
    <source>
        <dbReference type="ARBA" id="ARBA00022692"/>
    </source>
</evidence>
<evidence type="ECO:0000313" key="16">
    <source>
        <dbReference type="Proteomes" id="UP000025241"/>
    </source>
</evidence>
<dbReference type="GO" id="GO:0009055">
    <property type="term" value="F:electron transfer activity"/>
    <property type="evidence" value="ECO:0007669"/>
    <property type="project" value="InterPro"/>
</dbReference>
<keyword evidence="7" id="KW-0479">Metal-binding</keyword>
<reference evidence="15 16" key="2">
    <citation type="submission" date="2014-05" db="EMBL/GenBank/DDBJ databases">
        <title>Genome sequence of the 3-chlorobenzoate degrading bacterium Pseudomonas knackmussii B13 shows multiple evidence for horizontal gene transfer.</title>
        <authorList>
            <person name="Miyazaki R."/>
            <person name="Bertelli C."/>
            <person name="Falquet L."/>
            <person name="Robinson-Rechavi M."/>
            <person name="Gharib W."/>
            <person name="Roy S."/>
            <person name="Van der Meer J.R."/>
        </authorList>
    </citation>
    <scope>NUCLEOTIDE SEQUENCE [LARGE SCALE GENOMIC DNA]</scope>
    <source>
        <strain evidence="15 16">B13</strain>
    </source>
</reference>
<dbReference type="HOGENOM" id="CLU_095321_4_2_6"/>
<dbReference type="GO" id="GO:0022904">
    <property type="term" value="P:respiratory electron transport chain"/>
    <property type="evidence" value="ECO:0007669"/>
    <property type="project" value="InterPro"/>
</dbReference>
<dbReference type="InterPro" id="IPR011577">
    <property type="entry name" value="Cyt_b561_bac/Ni-Hgenase"/>
</dbReference>
<keyword evidence="6 13" id="KW-0812">Transmembrane</keyword>
<keyword evidence="11 13" id="KW-0472">Membrane</keyword>
<dbReference type="InterPro" id="IPR052168">
    <property type="entry name" value="Cytochrome_b561_oxidase"/>
</dbReference>
<gene>
    <name evidence="15" type="ORF">PKB_2708</name>
</gene>
<dbReference type="Proteomes" id="UP000025241">
    <property type="component" value="Chromosome I"/>
</dbReference>
<feature type="transmembrane region" description="Helical" evidence="13">
    <location>
        <begin position="12"/>
        <end position="35"/>
    </location>
</feature>
<dbReference type="GO" id="GO:0005886">
    <property type="term" value="C:plasma membrane"/>
    <property type="evidence" value="ECO:0007669"/>
    <property type="project" value="UniProtKB-SubCell"/>
</dbReference>
<reference evidence="15 16" key="1">
    <citation type="submission" date="2013-03" db="EMBL/GenBank/DDBJ databases">
        <authorList>
            <person name="Linke B."/>
        </authorList>
    </citation>
    <scope>NUCLEOTIDE SEQUENCE [LARGE SCALE GENOMIC DNA]</scope>
    <source>
        <strain evidence="15 16">B13</strain>
    </source>
</reference>
<evidence type="ECO:0000256" key="9">
    <source>
        <dbReference type="ARBA" id="ARBA00022989"/>
    </source>
</evidence>
<comment type="subcellular location">
    <subcellularLocation>
        <location evidence="2">Cell membrane</location>
        <topology evidence="2">Multi-pass membrane protein</topology>
    </subcellularLocation>
</comment>
<dbReference type="InterPro" id="IPR016174">
    <property type="entry name" value="Di-haem_cyt_TM"/>
</dbReference>
<evidence type="ECO:0000313" key="15">
    <source>
        <dbReference type="EMBL" id="CDF84055.1"/>
    </source>
</evidence>
<dbReference type="STRING" id="1301098.PKB_2708"/>
<evidence type="ECO:0000256" key="8">
    <source>
        <dbReference type="ARBA" id="ARBA00022982"/>
    </source>
</evidence>
<keyword evidence="9 13" id="KW-1133">Transmembrane helix</keyword>
<dbReference type="GO" id="GO:0046872">
    <property type="term" value="F:metal ion binding"/>
    <property type="evidence" value="ECO:0007669"/>
    <property type="project" value="UniProtKB-KW"/>
</dbReference>
<feature type="transmembrane region" description="Helical" evidence="13">
    <location>
        <begin position="85"/>
        <end position="107"/>
    </location>
</feature>
<comment type="cofactor">
    <cofactor evidence="1">
        <name>heme b</name>
        <dbReference type="ChEBI" id="CHEBI:60344"/>
    </cofactor>
</comment>
<evidence type="ECO:0000256" key="7">
    <source>
        <dbReference type="ARBA" id="ARBA00022723"/>
    </source>
</evidence>
<feature type="domain" description="Cytochrome b561 bacterial/Ni-hydrogenase" evidence="14">
    <location>
        <begin position="8"/>
        <end position="177"/>
    </location>
</feature>
<dbReference type="Gene3D" id="1.20.950.20">
    <property type="entry name" value="Transmembrane di-heme cytochromes, Chain C"/>
    <property type="match status" value="1"/>
</dbReference>
<proteinExistence type="inferred from homology"/>
<comment type="similarity">
    <text evidence="12">Belongs to the cytochrome b561 family.</text>
</comment>
<dbReference type="PANTHER" id="PTHR30529">
    <property type="entry name" value="CYTOCHROME B561"/>
    <property type="match status" value="1"/>
</dbReference>
<dbReference type="RefSeq" id="WP_043252418.1">
    <property type="nucleotide sequence ID" value="NZ_HG322950.1"/>
</dbReference>
<evidence type="ECO:0000256" key="3">
    <source>
        <dbReference type="ARBA" id="ARBA00022448"/>
    </source>
</evidence>
<evidence type="ECO:0000256" key="13">
    <source>
        <dbReference type="SAM" id="Phobius"/>
    </source>
</evidence>
<dbReference type="SUPFAM" id="SSF81342">
    <property type="entry name" value="Transmembrane di-heme cytochromes"/>
    <property type="match status" value="1"/>
</dbReference>
<feature type="transmembrane region" description="Helical" evidence="13">
    <location>
        <begin position="47"/>
        <end position="65"/>
    </location>
</feature>
<evidence type="ECO:0000256" key="11">
    <source>
        <dbReference type="ARBA" id="ARBA00023136"/>
    </source>
</evidence>
<dbReference type="AlphaFoldDB" id="A0A024HGA5"/>
<dbReference type="OrthoDB" id="1247465at2"/>
<accession>A0A024HGA5</accession>
<protein>
    <submittedName>
        <fullName evidence="15">Hypothetical membrane protein</fullName>
    </submittedName>
</protein>
<keyword evidence="8" id="KW-0249">Electron transport</keyword>
<dbReference type="GO" id="GO:0020037">
    <property type="term" value="F:heme binding"/>
    <property type="evidence" value="ECO:0007669"/>
    <property type="project" value="TreeGrafter"/>
</dbReference>
<dbReference type="eggNOG" id="COG3038">
    <property type="taxonomic scope" value="Bacteria"/>
</dbReference>
<keyword evidence="4" id="KW-1003">Cell membrane</keyword>
<keyword evidence="3" id="KW-0813">Transport</keyword>
<dbReference type="Pfam" id="PF01292">
    <property type="entry name" value="Ni_hydr_CYTB"/>
    <property type="match status" value="1"/>
</dbReference>
<dbReference type="PANTHER" id="PTHR30529:SF6">
    <property type="entry name" value="BLL0291 PROTEIN"/>
    <property type="match status" value="1"/>
</dbReference>
<sequence>MSRRPEYFPLTLRVLHWLMAVLVIAMLLIGLGMVASVSPRHALLVSIHKPLGALLLVLVLIRLFVRLRSQVPSLPAEMPGWQQRIAHASHVVLYVLLILQPLVGWAMQSAGGYPVVLVEGHELPALVDPSVWLHSLLRSAHGLIALLLIATILLHIAAALFHGLVRRDGVLASMTGGRLPAATPSPVPGERP</sequence>
<evidence type="ECO:0000256" key="12">
    <source>
        <dbReference type="ARBA" id="ARBA00037975"/>
    </source>
</evidence>
<evidence type="ECO:0000256" key="4">
    <source>
        <dbReference type="ARBA" id="ARBA00022475"/>
    </source>
</evidence>
<dbReference type="KEGG" id="pkc:PKB_2708"/>
<name>A0A024HGA5_PSEKB</name>
<dbReference type="PATRIC" id="fig|1301098.3.peg.2718"/>